<dbReference type="Proteomes" id="UP000500767">
    <property type="component" value="Plasmid unnamed1"/>
</dbReference>
<dbReference type="RefSeq" id="WP_171836552.1">
    <property type="nucleotide sequence ID" value="NZ_CP053709.1"/>
</dbReference>
<keyword evidence="1" id="KW-0614">Plasmid</keyword>
<evidence type="ECO:0000313" key="1">
    <source>
        <dbReference type="EMBL" id="QKE92990.1"/>
    </source>
</evidence>
<protein>
    <submittedName>
        <fullName evidence="1">Uncharacterized protein</fullName>
    </submittedName>
</protein>
<sequence>MDSSSKEQFARLEPVRAIDRVASGTPAVFSIRLQPDHPALRTIEAMFVLARRGLSMLKAKRQIEAVIETGQATVELPTVEDTSAVVAELDTAGFEA</sequence>
<name>A0A6M8HXC0_9PROT</name>
<proteinExistence type="predicted"/>
<geneLocation type="plasmid" evidence="1 2">
    <name>unnamed1</name>
</geneLocation>
<reference evidence="1 2" key="1">
    <citation type="journal article" date="2014" name="World J. Microbiol. Biotechnol.">
        <title>Biodiversity and physiological characteristics of Antarctic and Arctic lichens-associated bacteria.</title>
        <authorList>
            <person name="Lee Y.M."/>
            <person name="Kim E.H."/>
            <person name="Lee H.K."/>
            <person name="Hong S.G."/>
        </authorList>
    </citation>
    <scope>NUCLEOTIDE SEQUENCE [LARGE SCALE GENOMIC DNA]</scope>
    <source>
        <strain evidence="1 2">PAMC 26569</strain>
        <plasmid evidence="1">unnamed1</plasmid>
    </source>
</reference>
<dbReference type="AlphaFoldDB" id="A0A6M8HXC0"/>
<accession>A0A6M8HXC0</accession>
<evidence type="ECO:0000313" key="2">
    <source>
        <dbReference type="Proteomes" id="UP000500767"/>
    </source>
</evidence>
<keyword evidence="2" id="KW-1185">Reference proteome</keyword>
<dbReference type="KEGG" id="lck:HN018_22550"/>
<gene>
    <name evidence="1" type="ORF">HN018_22550</name>
</gene>
<organism evidence="1 2">
    <name type="scientific">Lichenicola cladoniae</name>
    <dbReference type="NCBI Taxonomy" id="1484109"/>
    <lineage>
        <taxon>Bacteria</taxon>
        <taxon>Pseudomonadati</taxon>
        <taxon>Pseudomonadota</taxon>
        <taxon>Alphaproteobacteria</taxon>
        <taxon>Acetobacterales</taxon>
        <taxon>Acetobacteraceae</taxon>
        <taxon>Lichenicola</taxon>
    </lineage>
</organism>
<dbReference type="EMBL" id="CP053709">
    <property type="protein sequence ID" value="QKE92990.1"/>
    <property type="molecule type" value="Genomic_DNA"/>
</dbReference>